<feature type="coiled-coil region" evidence="4">
    <location>
        <begin position="156"/>
        <end position="190"/>
    </location>
</feature>
<reference evidence="7" key="1">
    <citation type="journal article" date="2014" name="Int. J. Syst. Evol. Microbiol.">
        <title>Complete genome sequence of Corynebacterium casei LMG S-19264T (=DSM 44701T), isolated from a smear-ripened cheese.</title>
        <authorList>
            <consortium name="US DOE Joint Genome Institute (JGI-PGF)"/>
            <person name="Walter F."/>
            <person name="Albersmeier A."/>
            <person name="Kalinowski J."/>
            <person name="Ruckert C."/>
        </authorList>
    </citation>
    <scope>NUCLEOTIDE SEQUENCE</scope>
    <source>
        <strain evidence="7">CGMCC 1.7086</strain>
    </source>
</reference>
<dbReference type="GO" id="GO:0046983">
    <property type="term" value="F:protein dimerization activity"/>
    <property type="evidence" value="ECO:0007669"/>
    <property type="project" value="InterPro"/>
</dbReference>
<accession>A0A918DIV9</accession>
<dbReference type="InterPro" id="IPR050482">
    <property type="entry name" value="Sensor_HK_TwoCompSys"/>
</dbReference>
<feature type="transmembrane region" description="Helical" evidence="5">
    <location>
        <begin position="9"/>
        <end position="30"/>
    </location>
</feature>
<reference evidence="7" key="2">
    <citation type="submission" date="2020-09" db="EMBL/GenBank/DDBJ databases">
        <authorList>
            <person name="Sun Q."/>
            <person name="Zhou Y."/>
        </authorList>
    </citation>
    <scope>NUCLEOTIDE SEQUENCE</scope>
    <source>
        <strain evidence="7">CGMCC 1.7086</strain>
    </source>
</reference>
<dbReference type="InterPro" id="IPR036890">
    <property type="entry name" value="HATPase_C_sf"/>
</dbReference>
<protein>
    <submittedName>
        <fullName evidence="7">Two-component sensor histidine kinase</fullName>
    </submittedName>
</protein>
<dbReference type="EMBL" id="BMLS01000002">
    <property type="protein sequence ID" value="GGO68620.1"/>
    <property type="molecule type" value="Genomic_DNA"/>
</dbReference>
<gene>
    <name evidence="7" type="ORF">GCM10010982_17960</name>
</gene>
<dbReference type="InterPro" id="IPR011712">
    <property type="entry name" value="Sig_transdc_His_kin_sub3_dim/P"/>
</dbReference>
<evidence type="ECO:0000256" key="4">
    <source>
        <dbReference type="SAM" id="Coils"/>
    </source>
</evidence>
<evidence type="ECO:0000313" key="7">
    <source>
        <dbReference type="EMBL" id="GGO68620.1"/>
    </source>
</evidence>
<proteinExistence type="predicted"/>
<dbReference type="AlphaFoldDB" id="A0A918DIV9"/>
<dbReference type="GO" id="GO:0016020">
    <property type="term" value="C:membrane"/>
    <property type="evidence" value="ECO:0007669"/>
    <property type="project" value="InterPro"/>
</dbReference>
<keyword evidence="8" id="KW-1185">Reference proteome</keyword>
<organism evidence="7 8">
    <name type="scientific">Bowmanella pacifica</name>
    <dbReference type="NCBI Taxonomy" id="502051"/>
    <lineage>
        <taxon>Bacteria</taxon>
        <taxon>Pseudomonadati</taxon>
        <taxon>Pseudomonadota</taxon>
        <taxon>Gammaproteobacteria</taxon>
        <taxon>Alteromonadales</taxon>
        <taxon>Alteromonadaceae</taxon>
        <taxon>Bowmanella</taxon>
    </lineage>
</organism>
<evidence type="ECO:0000259" key="6">
    <source>
        <dbReference type="Pfam" id="PF07730"/>
    </source>
</evidence>
<dbReference type="Pfam" id="PF07730">
    <property type="entry name" value="HisKA_3"/>
    <property type="match status" value="1"/>
</dbReference>
<feature type="transmembrane region" description="Helical" evidence="5">
    <location>
        <begin position="140"/>
        <end position="161"/>
    </location>
</feature>
<dbReference type="Gene3D" id="1.20.5.1930">
    <property type="match status" value="1"/>
</dbReference>
<keyword evidence="2 7" id="KW-0418">Kinase</keyword>
<dbReference type="CDD" id="cd16917">
    <property type="entry name" value="HATPase_UhpB-NarQ-NarX-like"/>
    <property type="match status" value="1"/>
</dbReference>
<dbReference type="PANTHER" id="PTHR24421:SF59">
    <property type="entry name" value="OXYGEN SENSOR HISTIDINE KINASE NREB"/>
    <property type="match status" value="1"/>
</dbReference>
<dbReference type="SUPFAM" id="SSF55874">
    <property type="entry name" value="ATPase domain of HSP90 chaperone/DNA topoisomerase II/histidine kinase"/>
    <property type="match status" value="1"/>
</dbReference>
<feature type="transmembrane region" description="Helical" evidence="5">
    <location>
        <begin position="42"/>
        <end position="59"/>
    </location>
</feature>
<dbReference type="Proteomes" id="UP000606935">
    <property type="component" value="Unassembled WGS sequence"/>
</dbReference>
<feature type="domain" description="Signal transduction histidine kinase subgroup 3 dimerisation and phosphoacceptor" evidence="6">
    <location>
        <begin position="192"/>
        <end position="254"/>
    </location>
</feature>
<evidence type="ECO:0000256" key="3">
    <source>
        <dbReference type="ARBA" id="ARBA00023012"/>
    </source>
</evidence>
<keyword evidence="5" id="KW-0472">Membrane</keyword>
<keyword evidence="5" id="KW-1133">Transmembrane helix</keyword>
<keyword evidence="5" id="KW-0812">Transmembrane</keyword>
<evidence type="ECO:0000313" key="8">
    <source>
        <dbReference type="Proteomes" id="UP000606935"/>
    </source>
</evidence>
<keyword evidence="1" id="KW-0808">Transferase</keyword>
<dbReference type="RefSeq" id="WP_188693445.1">
    <property type="nucleotide sequence ID" value="NZ_BMLS01000002.1"/>
</dbReference>
<evidence type="ECO:0000256" key="2">
    <source>
        <dbReference type="ARBA" id="ARBA00022777"/>
    </source>
</evidence>
<keyword evidence="4" id="KW-0175">Coiled coil</keyword>
<dbReference type="PANTHER" id="PTHR24421">
    <property type="entry name" value="NITRATE/NITRITE SENSOR PROTEIN NARX-RELATED"/>
    <property type="match status" value="1"/>
</dbReference>
<evidence type="ECO:0000256" key="1">
    <source>
        <dbReference type="ARBA" id="ARBA00022679"/>
    </source>
</evidence>
<sequence length="376" mass="42755">MFKLGPYRLSVETVSALITWAMVAGSSLYFMQQSLGWTHWRVSLLAGLYLGYIVLFMLATREQCYQREWQVRVTLLSMLFLVVLAIYFISPYMYNAILMVIWSALLPYFISFRRAFFLSPLWSSAAYFIGEFYWQEEMSALSALLYWTFNVFALVMVNVSLQEKKAKEAANQLNRELMATQALLSEANKQAERTRIARNIHDLLGHHLTALSINLQVASRKAEGEVKQSVEQCHAIASLLLSDVREAVSEIREKSSIHLKSALELLTREVPRLEVALDCQVELDDMEQAHALLMCVQESLTNSLRHSRANRMRIDLYQSGNALMLHMQDNGGEQKSLQPGNGIKGICERIEELGGKVEFMFNQQGLCTYASLPVAS</sequence>
<keyword evidence="3" id="KW-0902">Two-component regulatory system</keyword>
<comment type="caution">
    <text evidence="7">The sequence shown here is derived from an EMBL/GenBank/DDBJ whole genome shotgun (WGS) entry which is preliminary data.</text>
</comment>
<dbReference type="Gene3D" id="3.30.565.10">
    <property type="entry name" value="Histidine kinase-like ATPase, C-terminal domain"/>
    <property type="match status" value="1"/>
</dbReference>
<dbReference type="GO" id="GO:0000155">
    <property type="term" value="F:phosphorelay sensor kinase activity"/>
    <property type="evidence" value="ECO:0007669"/>
    <property type="project" value="InterPro"/>
</dbReference>
<name>A0A918DIV9_9ALTE</name>
<evidence type="ECO:0000256" key="5">
    <source>
        <dbReference type="SAM" id="Phobius"/>
    </source>
</evidence>